<organism evidence="3 4">
    <name type="scientific">[Clostridium] methylpentosum DSM 5476</name>
    <dbReference type="NCBI Taxonomy" id="537013"/>
    <lineage>
        <taxon>Bacteria</taxon>
        <taxon>Bacillati</taxon>
        <taxon>Bacillota</taxon>
        <taxon>Clostridia</taxon>
        <taxon>Eubacteriales</taxon>
        <taxon>Oscillospiraceae</taxon>
        <taxon>Oscillospiraceae incertae sedis</taxon>
    </lineage>
</organism>
<dbReference type="Pfam" id="PF07554">
    <property type="entry name" value="FIVAR"/>
    <property type="match status" value="3"/>
</dbReference>
<keyword evidence="1" id="KW-0326">Glycosidase</keyword>
<dbReference type="Gene3D" id="1.50.10.10">
    <property type="match status" value="1"/>
</dbReference>
<dbReference type="SUPFAM" id="SSF49785">
    <property type="entry name" value="Galactose-binding domain-like"/>
    <property type="match status" value="1"/>
</dbReference>
<dbReference type="GO" id="GO:0005975">
    <property type="term" value="P:carbohydrate metabolic process"/>
    <property type="evidence" value="ECO:0007669"/>
    <property type="project" value="InterPro"/>
</dbReference>
<gene>
    <name evidence="3" type="ORF">CLOSTMETH_02949</name>
</gene>
<dbReference type="Gene3D" id="2.60.420.10">
    <property type="entry name" value="Maltose phosphorylase, domain 3"/>
    <property type="match status" value="1"/>
</dbReference>
<dbReference type="Gene3D" id="2.60.120.260">
    <property type="entry name" value="Galactose-binding domain-like"/>
    <property type="match status" value="2"/>
</dbReference>
<dbReference type="EMBL" id="ACEC01000102">
    <property type="protein sequence ID" value="EEG29432.1"/>
    <property type="molecule type" value="Genomic_DNA"/>
</dbReference>
<dbReference type="Proteomes" id="UP000003340">
    <property type="component" value="Unassembled WGS sequence"/>
</dbReference>
<feature type="domain" description="F5/8 type C" evidence="2">
    <location>
        <begin position="22"/>
        <end position="180"/>
    </location>
</feature>
<dbReference type="eggNOG" id="COG3408">
    <property type="taxonomic scope" value="Bacteria"/>
</dbReference>
<dbReference type="PANTHER" id="PTHR34987:SF6">
    <property type="entry name" value="ALPHA-L-RHAMNOSIDASE SIX-HAIRPIN GLYCOSIDASE DOMAIN-CONTAINING PROTEIN"/>
    <property type="match status" value="1"/>
</dbReference>
<dbReference type="eggNOG" id="COG5434">
    <property type="taxonomic scope" value="Bacteria"/>
</dbReference>
<keyword evidence="1" id="KW-0378">Hydrolase</keyword>
<sequence length="1466" mass="158939">MKKTNKAVSLLVSFALLLAVVLPAISVVGAENAAQWLELAGASSSSNANGSLVPENLIDASGDTFWSSAISAEYSEKGEFASVSVPGTALVSKMAITPRKGFTSTFPKDFKLQYSVDKKTWLDIPGQSYTGYTPSSDSEQVFEFDTPIEAKQLRILGTRFGVDDFNTHYMQLAEIRVFGSITAPPNAPIWGSSPIREPYDYVADGSFSGDEQPASPDPLVSYRWDNPTAEDDLEIFLRKPVKAETDQPSSFSGVDTLTSEQTAVTVTGEGTICLDFGVEYAAWLEIDSPDLSGEITLGVSEYNEPAFVNSGPKSPSKTAKPVQYGDTYRLELNDELYEGVRFGFINVTSFDKPFTITGVRLVCQTKPVNYNGSFDSDNEMLNKIWYTAAYDVRANLKKDYFAAILVDRGDRHSWTGDAYTAQASALAAFGNFDFVLDNLRYTSQRSNGIESYELYWILSLIDYYEYTGDKDGVRSLLSEATGRLDHAYSIWGTNPNLGFFGWDERLGAGFENPNIPENQVSYKLLSIQAWKEFSEVLSSIGEDALAQTYAGYAETKTNELLSDPSWSEACGLHGFSDAINAGVISQEQMQDISSTYFYDRVNRLSYSPFNQYFILQAMGEAGEYDQAISSILDLWGGQISYGGTTFFETYRPQWNDVIGTNAPVPNNQAGYTSLAHPWSAGVLPWMSEQILGIHATTPGFETFAVLPHLGRQLTRVSGSILTPYGTIEASFDTSTGECSVTVPEGTTADVGIPKVEKKITGVWVNGRMQEISSEDEEFVLLKALPAGSYDIQVTYEGETPAFEELETEYDAEFVGTDEQTQGNWGGVYGSEGYVLCSYNGASNDLRVLPDYVSGIRYSKAMTTQWSEGTDDVRAPASNALNGGDRRVGALYSNDPVACWQTFTVDIELNQERPYTVALYFVDWDNGGRELAVEMFDLDTLDMVAPVQVVDDYAGGKYLVYQFDKSVRFRIDQMRGPNATLSGIFFGEGMGDTPVILTETVDDQNPVVSYEGSWTHDPMPGAYANTFSYSNVAGNNASFTFEGSGISFLSSLESNRGLAEIVLDGVSQGKIDLYSAAAVRQSEVFRADNLSPGQHTIQVLVTGEKNPAAVGAYVDVDAFVVRNRVETPGSVAKALTVTQPQQGETQLTMPVVPDGFEVSLTASSDEAVISLSGAITPQETEREVELTFTVSKDGLSAQAVRTVTVPARPVVAETDKTILEKVIAYAEQAKAGSEYQGAIASVRASFDAALTAAQTVCGNASATQTEIDSAWISLMEQIHRLGFQAGDKTQLTSLVAYAQSLDLTQYVEAGQEALTTALQTAQECLDDGDALQGDVEQAAEDLLNALLSLRLKADKSLLAQALSQASLIDSNAYTPASVETFNRAQAEAEQVMNNPSLTAEEDQAVVDAAAESLLAAMRGLVRVDGAVRGIQETAQAQRSPATGETLPAAAALLLLAAGACLMFRKEK</sequence>
<protein>
    <submittedName>
        <fullName evidence="3">F5/8 type C domain protein</fullName>
    </submittedName>
</protein>
<evidence type="ECO:0000256" key="1">
    <source>
        <dbReference type="ARBA" id="ARBA00023295"/>
    </source>
</evidence>
<dbReference type="InterPro" id="IPR008928">
    <property type="entry name" value="6-hairpin_glycosidase_sf"/>
</dbReference>
<dbReference type="Pfam" id="PF17390">
    <property type="entry name" value="Bac_rhamnosid_C"/>
    <property type="match status" value="1"/>
</dbReference>
<dbReference type="Gene3D" id="1.20.1270.90">
    <property type="entry name" value="AF1782-like"/>
    <property type="match status" value="3"/>
</dbReference>
<dbReference type="PROSITE" id="PS50022">
    <property type="entry name" value="FA58C_3"/>
    <property type="match status" value="1"/>
</dbReference>
<dbReference type="GO" id="GO:0016798">
    <property type="term" value="F:hydrolase activity, acting on glycosyl bonds"/>
    <property type="evidence" value="ECO:0007669"/>
    <property type="project" value="UniProtKB-KW"/>
</dbReference>
<evidence type="ECO:0000313" key="4">
    <source>
        <dbReference type="Proteomes" id="UP000003340"/>
    </source>
</evidence>
<comment type="caution">
    <text evidence="3">The sequence shown here is derived from an EMBL/GenBank/DDBJ whole genome shotgun (WGS) entry which is preliminary data.</text>
</comment>
<dbReference type="InterPro" id="IPR012341">
    <property type="entry name" value="6hp_glycosidase-like_sf"/>
</dbReference>
<dbReference type="STRING" id="537013.CLOSTMETH_02949"/>
<dbReference type="PANTHER" id="PTHR34987">
    <property type="entry name" value="C, PUTATIVE (AFU_ORTHOLOGUE AFUA_3G02880)-RELATED"/>
    <property type="match status" value="1"/>
</dbReference>
<proteinExistence type="predicted"/>
<dbReference type="InterPro" id="IPR008979">
    <property type="entry name" value="Galactose-bd-like_sf"/>
</dbReference>
<dbReference type="InterPro" id="IPR035398">
    <property type="entry name" value="Bac_rhamnosid_C"/>
</dbReference>
<name>C0EGF6_9FIRM</name>
<reference evidence="3 4" key="2">
    <citation type="submission" date="2009-02" db="EMBL/GenBank/DDBJ databases">
        <title>Draft genome sequence of Clostridium methylpentosum (DSM 5476).</title>
        <authorList>
            <person name="Sudarsanam P."/>
            <person name="Ley R."/>
            <person name="Guruge J."/>
            <person name="Turnbaugh P.J."/>
            <person name="Mahowald M."/>
            <person name="Liep D."/>
            <person name="Gordon J."/>
        </authorList>
    </citation>
    <scope>NUCLEOTIDE SEQUENCE [LARGE SCALE GENOMIC DNA]</scope>
    <source>
        <strain evidence="3 4">DSM 5476</strain>
    </source>
</reference>
<dbReference type="InterPro" id="IPR000421">
    <property type="entry name" value="FA58C"/>
</dbReference>
<reference evidence="3 4" key="1">
    <citation type="submission" date="2009-01" db="EMBL/GenBank/DDBJ databases">
        <authorList>
            <person name="Fulton L."/>
            <person name="Clifton S."/>
            <person name="Fulton B."/>
            <person name="Xu J."/>
            <person name="Minx P."/>
            <person name="Pepin K.H."/>
            <person name="Johnson M."/>
            <person name="Bhonagiri V."/>
            <person name="Nash W.E."/>
            <person name="Mardis E.R."/>
            <person name="Wilson R.K."/>
        </authorList>
    </citation>
    <scope>NUCLEOTIDE SEQUENCE [LARGE SCALE GENOMIC DNA]</scope>
    <source>
        <strain evidence="3 4">DSM 5476</strain>
    </source>
</reference>
<dbReference type="eggNOG" id="COG1874">
    <property type="taxonomic scope" value="Bacteria"/>
</dbReference>
<keyword evidence="4" id="KW-1185">Reference proteome</keyword>
<dbReference type="eggNOG" id="COG1196">
    <property type="taxonomic scope" value="Bacteria"/>
</dbReference>
<dbReference type="SUPFAM" id="SSF48208">
    <property type="entry name" value="Six-hairpin glycosidases"/>
    <property type="match status" value="1"/>
</dbReference>
<evidence type="ECO:0000259" key="2">
    <source>
        <dbReference type="PROSITE" id="PS50022"/>
    </source>
</evidence>
<evidence type="ECO:0000313" key="3">
    <source>
        <dbReference type="EMBL" id="EEG29432.1"/>
    </source>
</evidence>
<accession>C0EGF6</accession>
<dbReference type="HOGENOM" id="CLU_250448_0_0_9"/>
<dbReference type="Pfam" id="PF00754">
    <property type="entry name" value="F5_F8_type_C"/>
    <property type="match status" value="1"/>
</dbReference>